<name>A0ABR9KA63_9ACTN</name>
<keyword evidence="3" id="KW-1185">Reference proteome</keyword>
<dbReference type="Gene3D" id="3.30.460.10">
    <property type="entry name" value="Beta Polymerase, domain 2"/>
    <property type="match status" value="1"/>
</dbReference>
<organism evidence="2 3">
    <name type="scientific">Nonomuraea africana</name>
    <dbReference type="NCBI Taxonomy" id="46171"/>
    <lineage>
        <taxon>Bacteria</taxon>
        <taxon>Bacillati</taxon>
        <taxon>Actinomycetota</taxon>
        <taxon>Actinomycetes</taxon>
        <taxon>Streptosporangiales</taxon>
        <taxon>Streptosporangiaceae</taxon>
        <taxon>Nonomuraea</taxon>
    </lineage>
</organism>
<comment type="caution">
    <text evidence="2">The sequence shown here is derived from an EMBL/GenBank/DDBJ whole genome shotgun (WGS) entry which is preliminary data.</text>
</comment>
<feature type="region of interest" description="Disordered" evidence="1">
    <location>
        <begin position="97"/>
        <end position="146"/>
    </location>
</feature>
<dbReference type="SUPFAM" id="SSF81301">
    <property type="entry name" value="Nucleotidyltransferase"/>
    <property type="match status" value="1"/>
</dbReference>
<protein>
    <recommendedName>
        <fullName evidence="4">Nucleotidyltransferase domain-containing protein</fullName>
    </recommendedName>
</protein>
<reference evidence="2 3" key="1">
    <citation type="submission" date="2020-10" db="EMBL/GenBank/DDBJ databases">
        <title>Sequencing the genomes of 1000 actinobacteria strains.</title>
        <authorList>
            <person name="Klenk H.-P."/>
        </authorList>
    </citation>
    <scope>NUCLEOTIDE SEQUENCE [LARGE SCALE GENOMIC DNA]</scope>
    <source>
        <strain evidence="2 3">DSM 43748</strain>
    </source>
</reference>
<dbReference type="EMBL" id="JADBEF010000001">
    <property type="protein sequence ID" value="MBE1558901.1"/>
    <property type="molecule type" value="Genomic_DNA"/>
</dbReference>
<dbReference type="Proteomes" id="UP000661607">
    <property type="component" value="Unassembled WGS sequence"/>
</dbReference>
<feature type="compositionally biased region" description="Low complexity" evidence="1">
    <location>
        <begin position="124"/>
        <end position="134"/>
    </location>
</feature>
<accession>A0ABR9KA63</accession>
<evidence type="ECO:0008006" key="4">
    <source>
        <dbReference type="Google" id="ProtNLM"/>
    </source>
</evidence>
<evidence type="ECO:0000313" key="3">
    <source>
        <dbReference type="Proteomes" id="UP000661607"/>
    </source>
</evidence>
<dbReference type="InterPro" id="IPR043519">
    <property type="entry name" value="NT_sf"/>
</dbReference>
<dbReference type="RefSeq" id="WP_225958510.1">
    <property type="nucleotide sequence ID" value="NZ_BAAASY010000017.1"/>
</dbReference>
<evidence type="ECO:0000256" key="1">
    <source>
        <dbReference type="SAM" id="MobiDB-lite"/>
    </source>
</evidence>
<evidence type="ECO:0000313" key="2">
    <source>
        <dbReference type="EMBL" id="MBE1558901.1"/>
    </source>
</evidence>
<sequence>MFTEDRRRHVRALLLDRARADQRVTGAALTGSAARDAEDRWSDVDLFLGVTSVEEVLRDWTAFVYGELGALHHFDLRSGTATYRAFLLADLLEVGPWPGHRLRQGRGPAASRGHRRPRRDAGARPRSGRAQARPARGHPRPARRGP</sequence>
<gene>
    <name evidence="2" type="ORF">H4W81_001680</name>
</gene>
<proteinExistence type="predicted"/>
<feature type="compositionally biased region" description="Basic residues" evidence="1">
    <location>
        <begin position="135"/>
        <end position="146"/>
    </location>
</feature>